<accession>A0A0F9EDI1</accession>
<comment type="caution">
    <text evidence="1">The sequence shown here is derived from an EMBL/GenBank/DDBJ whole genome shotgun (WGS) entry which is preliminary data.</text>
</comment>
<reference evidence="1" key="1">
    <citation type="journal article" date="2015" name="Nature">
        <title>Complex archaea that bridge the gap between prokaryotes and eukaryotes.</title>
        <authorList>
            <person name="Spang A."/>
            <person name="Saw J.H."/>
            <person name="Jorgensen S.L."/>
            <person name="Zaremba-Niedzwiedzka K."/>
            <person name="Martijn J."/>
            <person name="Lind A.E."/>
            <person name="van Eijk R."/>
            <person name="Schleper C."/>
            <person name="Guy L."/>
            <person name="Ettema T.J."/>
        </authorList>
    </citation>
    <scope>NUCLEOTIDE SEQUENCE</scope>
</reference>
<proteinExistence type="predicted"/>
<gene>
    <name evidence="1" type="ORF">LCGC14_2089120</name>
</gene>
<dbReference type="EMBL" id="LAZR01025404">
    <property type="protein sequence ID" value="KKL72019.1"/>
    <property type="molecule type" value="Genomic_DNA"/>
</dbReference>
<name>A0A0F9EDI1_9ZZZZ</name>
<sequence>MKPLRDRIQAVIDARGMGYHDVEEPEGLLTIDDARDCLRCGDSPALVKHFDEDVEQWRHIECLECHISMPRERSYVWIQFIGTIFHKADTTDKLVRAWNG</sequence>
<protein>
    <submittedName>
        <fullName evidence="1">Uncharacterized protein</fullName>
    </submittedName>
</protein>
<evidence type="ECO:0000313" key="1">
    <source>
        <dbReference type="EMBL" id="KKL72019.1"/>
    </source>
</evidence>
<dbReference type="AlphaFoldDB" id="A0A0F9EDI1"/>
<organism evidence="1">
    <name type="scientific">marine sediment metagenome</name>
    <dbReference type="NCBI Taxonomy" id="412755"/>
    <lineage>
        <taxon>unclassified sequences</taxon>
        <taxon>metagenomes</taxon>
        <taxon>ecological metagenomes</taxon>
    </lineage>
</organism>